<keyword evidence="3" id="KW-0378">Hydrolase</keyword>
<reference evidence="3" key="1">
    <citation type="journal article" date="2021" name="PeerJ">
        <title>Extensive microbial diversity within the chicken gut microbiome revealed by metagenomics and culture.</title>
        <authorList>
            <person name="Gilroy R."/>
            <person name="Ravi A."/>
            <person name="Getino M."/>
            <person name="Pursley I."/>
            <person name="Horton D.L."/>
            <person name="Alikhan N.F."/>
            <person name="Baker D."/>
            <person name="Gharbi K."/>
            <person name="Hall N."/>
            <person name="Watson M."/>
            <person name="Adriaenssens E.M."/>
            <person name="Foster-Nyarko E."/>
            <person name="Jarju S."/>
            <person name="Secka A."/>
            <person name="Antonio M."/>
            <person name="Oren A."/>
            <person name="Chaudhuri R.R."/>
            <person name="La Ragione R."/>
            <person name="Hildebrand F."/>
            <person name="Pallen M.J."/>
        </authorList>
    </citation>
    <scope>NUCLEOTIDE SEQUENCE</scope>
    <source>
        <strain evidence="3">CHK198-12963</strain>
    </source>
</reference>
<evidence type="ECO:0000259" key="2">
    <source>
        <dbReference type="Pfam" id="PF01478"/>
    </source>
</evidence>
<dbReference type="Gene3D" id="1.20.120.1220">
    <property type="match status" value="1"/>
</dbReference>
<dbReference type="Pfam" id="PF01478">
    <property type="entry name" value="Peptidase_A24"/>
    <property type="match status" value="1"/>
</dbReference>
<feature type="transmembrane region" description="Helical" evidence="1">
    <location>
        <begin position="36"/>
        <end position="56"/>
    </location>
</feature>
<feature type="transmembrane region" description="Helical" evidence="1">
    <location>
        <begin position="76"/>
        <end position="99"/>
    </location>
</feature>
<proteinExistence type="predicted"/>
<dbReference type="InterPro" id="IPR000045">
    <property type="entry name" value="Prepilin_IV_endopep_pep"/>
</dbReference>
<dbReference type="AlphaFoldDB" id="A0A9D2PSY7"/>
<dbReference type="EMBL" id="DWWB01000002">
    <property type="protein sequence ID" value="HJC65162.1"/>
    <property type="molecule type" value="Genomic_DNA"/>
</dbReference>
<dbReference type="GO" id="GO:0016020">
    <property type="term" value="C:membrane"/>
    <property type="evidence" value="ECO:0007669"/>
    <property type="project" value="InterPro"/>
</dbReference>
<dbReference type="GO" id="GO:0004190">
    <property type="term" value="F:aspartic-type endopeptidase activity"/>
    <property type="evidence" value="ECO:0007669"/>
    <property type="project" value="UniProtKB-EC"/>
</dbReference>
<keyword evidence="1" id="KW-0812">Transmembrane</keyword>
<name>A0A9D2PSY7_9FIRM</name>
<keyword evidence="1" id="KW-1133">Transmembrane helix</keyword>
<evidence type="ECO:0000313" key="4">
    <source>
        <dbReference type="Proteomes" id="UP000823863"/>
    </source>
</evidence>
<dbReference type="EC" id="3.4.23.43" evidence="3"/>
<dbReference type="Proteomes" id="UP000823863">
    <property type="component" value="Unassembled WGS sequence"/>
</dbReference>
<feature type="domain" description="Prepilin type IV endopeptidase peptidase" evidence="2">
    <location>
        <begin position="13"/>
        <end position="125"/>
    </location>
</feature>
<gene>
    <name evidence="3" type="ORF">H9931_00360</name>
</gene>
<keyword evidence="1" id="KW-0472">Membrane</keyword>
<comment type="caution">
    <text evidence="3">The sequence shown here is derived from an EMBL/GenBank/DDBJ whole genome shotgun (WGS) entry which is preliminary data.</text>
</comment>
<evidence type="ECO:0000313" key="3">
    <source>
        <dbReference type="EMBL" id="HJC65162.1"/>
    </source>
</evidence>
<feature type="transmembrane region" description="Helical" evidence="1">
    <location>
        <begin position="111"/>
        <end position="134"/>
    </location>
</feature>
<organism evidence="3 4">
    <name type="scientific">Candidatus Enterocloster excrementigallinarum</name>
    <dbReference type="NCBI Taxonomy" id="2838558"/>
    <lineage>
        <taxon>Bacteria</taxon>
        <taxon>Bacillati</taxon>
        <taxon>Bacillota</taxon>
        <taxon>Clostridia</taxon>
        <taxon>Lachnospirales</taxon>
        <taxon>Lachnospiraceae</taxon>
        <taxon>Enterocloster</taxon>
    </lineage>
</organism>
<accession>A0A9D2PSY7</accession>
<sequence length="159" mass="17582">MLTTAQIERVMELFFFGFLCFGAWKDLRTRQIFPGFLIFLGLTGILARAVFCRISWTEQGNWTECAMDWAAALGVGGLLLALSRLTGGSIGAGDGWFFMASAAWLGWKKMMVLLMGGMILCFIFCGFVVVWGAWKGVPVKDRKIPFLPFLIPAAALLLL</sequence>
<evidence type="ECO:0000256" key="1">
    <source>
        <dbReference type="SAM" id="Phobius"/>
    </source>
</evidence>
<reference evidence="3" key="2">
    <citation type="submission" date="2021-04" db="EMBL/GenBank/DDBJ databases">
        <authorList>
            <person name="Gilroy R."/>
        </authorList>
    </citation>
    <scope>NUCLEOTIDE SEQUENCE</scope>
    <source>
        <strain evidence="3">CHK198-12963</strain>
    </source>
</reference>
<protein>
    <submittedName>
        <fullName evidence="3">Prepilin peptidase</fullName>
        <ecNumber evidence="3">3.4.23.43</ecNumber>
    </submittedName>
</protein>